<evidence type="ECO:0000313" key="9">
    <source>
        <dbReference type="EMBL" id="OGD98571.1"/>
    </source>
</evidence>
<dbReference type="Gene3D" id="3.60.20.10">
    <property type="entry name" value="Glutamine Phosphoribosylpyrophosphate, subunit 1, domain 1"/>
    <property type="match status" value="1"/>
</dbReference>
<dbReference type="Gene3D" id="3.40.50.2020">
    <property type="match status" value="1"/>
</dbReference>
<dbReference type="SUPFAM" id="SSF53271">
    <property type="entry name" value="PRTase-like"/>
    <property type="match status" value="1"/>
</dbReference>
<dbReference type="EMBL" id="MFBT01000034">
    <property type="protein sequence ID" value="OGD98571.1"/>
    <property type="molecule type" value="Genomic_DNA"/>
</dbReference>
<evidence type="ECO:0000313" key="10">
    <source>
        <dbReference type="Proteomes" id="UP000177039"/>
    </source>
</evidence>
<dbReference type="InterPro" id="IPR017932">
    <property type="entry name" value="GATase_2_dom"/>
</dbReference>
<comment type="cofactor">
    <cofactor evidence="6">
        <name>Mg(2+)</name>
        <dbReference type="ChEBI" id="CHEBI:18420"/>
    </cofactor>
    <text evidence="6">Binds 1 Mg(2+) ion per subunit.</text>
</comment>
<dbReference type="EC" id="2.4.2.14" evidence="4"/>
<dbReference type="UniPathway" id="UPA00074">
    <property type="reaction ID" value="UER00124"/>
</dbReference>
<feature type="domain" description="Glutamine amidotransferase type-2" evidence="8">
    <location>
        <begin position="34"/>
        <end position="260"/>
    </location>
</feature>
<comment type="caution">
    <text evidence="9">The sequence shown here is derived from an EMBL/GenBank/DDBJ whole genome shotgun (WGS) entry which is preliminary data.</text>
</comment>
<evidence type="ECO:0000256" key="5">
    <source>
        <dbReference type="PIRSR" id="PIRSR000485-1"/>
    </source>
</evidence>
<keyword evidence="7" id="KW-0411">Iron-sulfur</keyword>
<evidence type="ECO:0000256" key="6">
    <source>
        <dbReference type="PIRSR" id="PIRSR000485-2"/>
    </source>
</evidence>
<evidence type="ECO:0000256" key="7">
    <source>
        <dbReference type="PIRSR" id="PIRSR000485-3"/>
    </source>
</evidence>
<dbReference type="GO" id="GO:0009113">
    <property type="term" value="P:purine nucleobase biosynthetic process"/>
    <property type="evidence" value="ECO:0007669"/>
    <property type="project" value="InterPro"/>
</dbReference>
<evidence type="ECO:0000256" key="3">
    <source>
        <dbReference type="ARBA" id="ARBA00022962"/>
    </source>
</evidence>
<accession>A0A1F5H394</accession>
<dbReference type="PROSITE" id="PS51278">
    <property type="entry name" value="GATASE_TYPE_2"/>
    <property type="match status" value="1"/>
</dbReference>
<gene>
    <name evidence="9" type="ORF">A3B54_05310</name>
</gene>
<dbReference type="InterPro" id="IPR029055">
    <property type="entry name" value="Ntn_hydrolases_N"/>
</dbReference>
<dbReference type="InterPro" id="IPR005854">
    <property type="entry name" value="PurF"/>
</dbReference>
<protein>
    <recommendedName>
        <fullName evidence="4">Amidophosphoribosyltransferase</fullName>
        <shortName evidence="4">ATase</shortName>
        <ecNumber evidence="4">2.4.2.14</ecNumber>
    </recommendedName>
    <alternativeName>
        <fullName evidence="4">Glutamine phosphoribosylpyrophosphate amidotransferase</fullName>
    </alternativeName>
</protein>
<keyword evidence="4" id="KW-0658">Purine biosynthesis</keyword>
<feature type="binding site" evidence="7">
    <location>
        <position position="509"/>
    </location>
    <ligand>
        <name>[4Fe-4S] cluster</name>
        <dbReference type="ChEBI" id="CHEBI:49883"/>
    </ligand>
</feature>
<feature type="binding site" evidence="6">
    <location>
        <position position="335"/>
    </location>
    <ligand>
        <name>Mg(2+)</name>
        <dbReference type="ChEBI" id="CHEBI:18420"/>
    </ligand>
</feature>
<keyword evidence="2 4" id="KW-0808">Transferase</keyword>
<dbReference type="PANTHER" id="PTHR11907">
    <property type="entry name" value="AMIDOPHOSPHORIBOSYLTRANSFERASE"/>
    <property type="match status" value="1"/>
</dbReference>
<feature type="binding site" evidence="7">
    <location>
        <position position="442"/>
    </location>
    <ligand>
        <name>[4Fe-4S] cluster</name>
        <dbReference type="ChEBI" id="CHEBI:49883"/>
    </ligand>
</feature>
<keyword evidence="6" id="KW-0479">Metal-binding</keyword>
<dbReference type="GO" id="GO:0004044">
    <property type="term" value="F:amidophosphoribosyltransferase activity"/>
    <property type="evidence" value="ECO:0007669"/>
    <property type="project" value="UniProtKB-EC"/>
</dbReference>
<evidence type="ECO:0000256" key="2">
    <source>
        <dbReference type="ARBA" id="ARBA00022679"/>
    </source>
</evidence>
<dbReference type="PIRSF" id="PIRSF000485">
    <property type="entry name" value="Amd_phspho_trans"/>
    <property type="match status" value="1"/>
</dbReference>
<feature type="active site" description="Nucleophile" evidence="5">
    <location>
        <position position="34"/>
    </location>
</feature>
<dbReference type="SUPFAM" id="SSF56235">
    <property type="entry name" value="N-terminal nucleophile aminohydrolases (Ntn hydrolases)"/>
    <property type="match status" value="1"/>
</dbReference>
<evidence type="ECO:0000256" key="1">
    <source>
        <dbReference type="ARBA" id="ARBA00022676"/>
    </source>
</evidence>
<comment type="catalytic activity">
    <reaction evidence="4">
        <text>5-phospho-beta-D-ribosylamine + L-glutamate + diphosphate = 5-phospho-alpha-D-ribose 1-diphosphate + L-glutamine + H2O</text>
        <dbReference type="Rhea" id="RHEA:14905"/>
        <dbReference type="ChEBI" id="CHEBI:15377"/>
        <dbReference type="ChEBI" id="CHEBI:29985"/>
        <dbReference type="ChEBI" id="CHEBI:33019"/>
        <dbReference type="ChEBI" id="CHEBI:58017"/>
        <dbReference type="ChEBI" id="CHEBI:58359"/>
        <dbReference type="ChEBI" id="CHEBI:58681"/>
        <dbReference type="EC" id="2.4.2.14"/>
    </reaction>
</comment>
<dbReference type="GO" id="GO:0006189">
    <property type="term" value="P:'de novo' IMP biosynthetic process"/>
    <property type="evidence" value="ECO:0007669"/>
    <property type="project" value="UniProtKB-UniPathway"/>
</dbReference>
<keyword evidence="1 4" id="KW-0328">Glycosyltransferase</keyword>
<dbReference type="GO" id="GO:0046872">
    <property type="term" value="F:metal ion binding"/>
    <property type="evidence" value="ECO:0007669"/>
    <property type="project" value="UniProtKB-KW"/>
</dbReference>
<feature type="binding site" evidence="6">
    <location>
        <position position="406"/>
    </location>
    <ligand>
        <name>Mg(2+)</name>
        <dbReference type="ChEBI" id="CHEBI:18420"/>
    </ligand>
</feature>
<dbReference type="Pfam" id="PF13537">
    <property type="entry name" value="GATase_7"/>
    <property type="match status" value="1"/>
</dbReference>
<feature type="binding site" evidence="7">
    <location>
        <position position="276"/>
    </location>
    <ligand>
        <name>[4Fe-4S] cluster</name>
        <dbReference type="ChEBI" id="CHEBI:49883"/>
    </ligand>
</feature>
<name>A0A1F5H394_9BACT</name>
<keyword evidence="6" id="KW-0460">Magnesium</keyword>
<comment type="similarity">
    <text evidence="4">In the C-terminal section; belongs to the purine/pyrimidine phosphoribosyltransferase family.</text>
</comment>
<dbReference type="Proteomes" id="UP000177039">
    <property type="component" value="Unassembled WGS sequence"/>
</dbReference>
<dbReference type="InterPro" id="IPR029057">
    <property type="entry name" value="PRTase-like"/>
</dbReference>
<keyword evidence="7" id="KW-0408">Iron</keyword>
<evidence type="ECO:0000256" key="4">
    <source>
        <dbReference type="PIRNR" id="PIRNR000485"/>
    </source>
</evidence>
<reference evidence="9 10" key="1">
    <citation type="journal article" date="2016" name="Nat. Commun.">
        <title>Thousands of microbial genomes shed light on interconnected biogeochemical processes in an aquifer system.</title>
        <authorList>
            <person name="Anantharaman K."/>
            <person name="Brown C.T."/>
            <person name="Hug L.A."/>
            <person name="Sharon I."/>
            <person name="Castelle C.J."/>
            <person name="Probst A.J."/>
            <person name="Thomas B.C."/>
            <person name="Singh A."/>
            <person name="Wilkins M.J."/>
            <person name="Karaoz U."/>
            <person name="Brodie E.L."/>
            <person name="Williams K.H."/>
            <person name="Hubbard S.S."/>
            <person name="Banfield J.F."/>
        </authorList>
    </citation>
    <scope>NUCLEOTIDE SEQUENCE [LARGE SCALE GENOMIC DNA]</scope>
</reference>
<feature type="binding site" evidence="7">
    <location>
        <position position="506"/>
    </location>
    <ligand>
        <name>[4Fe-4S] cluster</name>
        <dbReference type="ChEBI" id="CHEBI:49883"/>
    </ligand>
</feature>
<organism evidence="9 10">
    <name type="scientific">Candidatus Curtissbacteria bacterium RIFCSPLOWO2_01_FULL_42_50</name>
    <dbReference type="NCBI Taxonomy" id="1797730"/>
    <lineage>
        <taxon>Bacteria</taxon>
        <taxon>Candidatus Curtissiibacteriota</taxon>
    </lineage>
</organism>
<keyword evidence="3" id="KW-0315">Glutamine amidotransferase</keyword>
<dbReference type="AlphaFoldDB" id="A0A1F5H394"/>
<dbReference type="GO" id="GO:0051536">
    <property type="term" value="F:iron-sulfur cluster binding"/>
    <property type="evidence" value="ECO:0007669"/>
    <property type="project" value="UniProtKB-KW"/>
</dbReference>
<evidence type="ECO:0000259" key="8">
    <source>
        <dbReference type="PROSITE" id="PS51278"/>
    </source>
</evidence>
<feature type="binding site" evidence="6">
    <location>
        <position position="405"/>
    </location>
    <ligand>
        <name>Mg(2+)</name>
        <dbReference type="ChEBI" id="CHEBI:18420"/>
    </ligand>
</feature>
<comment type="cofactor">
    <cofactor evidence="7">
        <name>[4Fe-4S] cluster</name>
        <dbReference type="ChEBI" id="CHEBI:49883"/>
    </cofactor>
    <text evidence="7">Binds 1 [4Fe-4S] cluster per subunit.</text>
</comment>
<proteinExistence type="inferred from homology"/>
<comment type="pathway">
    <text evidence="4">Purine metabolism; IMP biosynthesis via de novo pathway; N(1)-(5-phospho-D-ribosyl)glycinamide from 5-phospho-alpha-D-ribose 1-diphosphate: step 1/2.</text>
</comment>
<sequence length="551" mass="63036">MINGRDLEFPGKSFDITQDDRSFDLANDKPYDHCGIAGCFAPPGINASNVVVEMGKALQHRGQNGGGVAVKARGKTMKVYKQARAFNEIFHSTEVIEEHSLRGETTIAHLRYPTEGNLRRNCDCQPFYASYQGWGLALGHNGSIVDLARHRKRLRKFGIQLESDSDSEVLAWLIATASGFSWKQKIASALVDVYGAYSLVIVTDDDKLMALRDPWGVRPLVWTQDNGHVFIASETCALDRINVRHSQKMEAGQLLIVDQDGVTISQYLKPQKQSFCVFEKLYFSHETSTWDGIIGDNREKLGEQLAKEELERIKRGRFKEKNLKEIDYVVAVPDTASPGAHAFYEALCTVLPQLKLRYKRGLVKERYDYARRTFIEDDSYLRRKDIEKKFFISPDIIGKSIYLVDDTAVRLSTFSILVAHLLTLKVREIHCRFLAPRFVNPCFLGVNIGSRDELGAVRKDQNDNYRMLTEDQIRRKLKVSSVYYLSLERMAKSLGLTKEGMRRSHCTGCLDYNYPFDIRAYDPEYKRTTYAKYTMVKEYDENKRVSQQAQT</sequence>